<sequence length="156" mass="17790">MLCIVIKPLIEEGVIDHRYYRIKVTLEHHLTAEAAIKYLETIWNVIEVRIGSGIVGDDGVLVVFVKFENEQALKISPTTWSYWDTSALYHIPCCMNARGHWENGCAIVKASINTQLTQDKQDDFIKPDRDAMYRCEVKIASVHSHEPKDDTQSTSI</sequence>
<organism evidence="1 2">
    <name type="scientific">Blepharisma stoltei</name>
    <dbReference type="NCBI Taxonomy" id="1481888"/>
    <lineage>
        <taxon>Eukaryota</taxon>
        <taxon>Sar</taxon>
        <taxon>Alveolata</taxon>
        <taxon>Ciliophora</taxon>
        <taxon>Postciliodesmatophora</taxon>
        <taxon>Heterotrichea</taxon>
        <taxon>Heterotrichida</taxon>
        <taxon>Blepharismidae</taxon>
        <taxon>Blepharisma</taxon>
    </lineage>
</organism>
<evidence type="ECO:0000313" key="2">
    <source>
        <dbReference type="Proteomes" id="UP001162131"/>
    </source>
</evidence>
<dbReference type="AlphaFoldDB" id="A0AAU9JJF9"/>
<gene>
    <name evidence="1" type="ORF">BSTOLATCC_MIC36050</name>
</gene>
<accession>A0AAU9JJF9</accession>
<protein>
    <submittedName>
        <fullName evidence="1">Uncharacterized protein</fullName>
    </submittedName>
</protein>
<proteinExistence type="predicted"/>
<dbReference type="EMBL" id="CAJZBQ010000036">
    <property type="protein sequence ID" value="CAG9324255.1"/>
    <property type="molecule type" value="Genomic_DNA"/>
</dbReference>
<dbReference type="Proteomes" id="UP001162131">
    <property type="component" value="Unassembled WGS sequence"/>
</dbReference>
<comment type="caution">
    <text evidence="1">The sequence shown here is derived from an EMBL/GenBank/DDBJ whole genome shotgun (WGS) entry which is preliminary data.</text>
</comment>
<reference evidence="1" key="1">
    <citation type="submission" date="2021-09" db="EMBL/GenBank/DDBJ databases">
        <authorList>
            <consortium name="AG Swart"/>
            <person name="Singh M."/>
            <person name="Singh A."/>
            <person name="Seah K."/>
            <person name="Emmerich C."/>
        </authorList>
    </citation>
    <scope>NUCLEOTIDE SEQUENCE</scope>
    <source>
        <strain evidence="1">ATCC30299</strain>
    </source>
</reference>
<evidence type="ECO:0000313" key="1">
    <source>
        <dbReference type="EMBL" id="CAG9324255.1"/>
    </source>
</evidence>
<name>A0AAU9JJF9_9CILI</name>
<keyword evidence="2" id="KW-1185">Reference proteome</keyword>